<reference evidence="1 2" key="1">
    <citation type="submission" date="2020-10" db="EMBL/GenBank/DDBJ databases">
        <title>The Coptis chinensis genome and diversification of protoberbering-type alkaloids.</title>
        <authorList>
            <person name="Wang B."/>
            <person name="Shu S."/>
            <person name="Song C."/>
            <person name="Liu Y."/>
        </authorList>
    </citation>
    <scope>NUCLEOTIDE SEQUENCE [LARGE SCALE GENOMIC DNA]</scope>
    <source>
        <strain evidence="1">HL-2020</strain>
        <tissue evidence="1">Leaf</tissue>
    </source>
</reference>
<name>A0A835IYB3_9MAGN</name>
<accession>A0A835IYB3</accession>
<sequence>MITGTSQADCKVLIIDSTTDNVLVGDVFDELGCKDCVCFALSVPNSKETHRYRILYQESTQAS</sequence>
<feature type="non-terminal residue" evidence="1">
    <location>
        <position position="1"/>
    </location>
</feature>
<organism evidence="1 2">
    <name type="scientific">Coptis chinensis</name>
    <dbReference type="NCBI Taxonomy" id="261450"/>
    <lineage>
        <taxon>Eukaryota</taxon>
        <taxon>Viridiplantae</taxon>
        <taxon>Streptophyta</taxon>
        <taxon>Embryophyta</taxon>
        <taxon>Tracheophyta</taxon>
        <taxon>Spermatophyta</taxon>
        <taxon>Magnoliopsida</taxon>
        <taxon>Ranunculales</taxon>
        <taxon>Ranunculaceae</taxon>
        <taxon>Coptidoideae</taxon>
        <taxon>Coptis</taxon>
    </lineage>
</organism>
<evidence type="ECO:0000313" key="1">
    <source>
        <dbReference type="EMBL" id="KAF9625686.1"/>
    </source>
</evidence>
<dbReference type="Proteomes" id="UP000631114">
    <property type="component" value="Unassembled WGS sequence"/>
</dbReference>
<dbReference type="EMBL" id="JADFTS010000001">
    <property type="protein sequence ID" value="KAF9625686.1"/>
    <property type="molecule type" value="Genomic_DNA"/>
</dbReference>
<evidence type="ECO:0000313" key="2">
    <source>
        <dbReference type="Proteomes" id="UP000631114"/>
    </source>
</evidence>
<proteinExistence type="predicted"/>
<keyword evidence="2" id="KW-1185">Reference proteome</keyword>
<protein>
    <submittedName>
        <fullName evidence="1">Uncharacterized protein</fullName>
    </submittedName>
</protein>
<comment type="caution">
    <text evidence="1">The sequence shown here is derived from an EMBL/GenBank/DDBJ whole genome shotgun (WGS) entry which is preliminary data.</text>
</comment>
<dbReference type="AlphaFoldDB" id="A0A835IYB3"/>
<gene>
    <name evidence="1" type="ORF">IFM89_025704</name>
</gene>